<evidence type="ECO:0000313" key="2">
    <source>
        <dbReference type="EMBL" id="KAI0496263.1"/>
    </source>
</evidence>
<keyword evidence="1" id="KW-0812">Transmembrane</keyword>
<organism evidence="2 3">
    <name type="scientific">Dendrobium nobile</name>
    <name type="common">Orchid</name>
    <dbReference type="NCBI Taxonomy" id="94219"/>
    <lineage>
        <taxon>Eukaryota</taxon>
        <taxon>Viridiplantae</taxon>
        <taxon>Streptophyta</taxon>
        <taxon>Embryophyta</taxon>
        <taxon>Tracheophyta</taxon>
        <taxon>Spermatophyta</taxon>
        <taxon>Magnoliopsida</taxon>
        <taxon>Liliopsida</taxon>
        <taxon>Asparagales</taxon>
        <taxon>Orchidaceae</taxon>
        <taxon>Epidendroideae</taxon>
        <taxon>Malaxideae</taxon>
        <taxon>Dendrobiinae</taxon>
        <taxon>Dendrobium</taxon>
    </lineage>
</organism>
<name>A0A8T3AJ51_DENNO</name>
<keyword evidence="3" id="KW-1185">Reference proteome</keyword>
<dbReference type="Proteomes" id="UP000829196">
    <property type="component" value="Unassembled WGS sequence"/>
</dbReference>
<dbReference type="EMBL" id="JAGYWB010000016">
    <property type="protein sequence ID" value="KAI0496263.1"/>
    <property type="molecule type" value="Genomic_DNA"/>
</dbReference>
<reference evidence="2" key="1">
    <citation type="journal article" date="2022" name="Front. Genet.">
        <title>Chromosome-Scale Assembly of the Dendrobium nobile Genome Provides Insights Into the Molecular Mechanism of the Biosynthesis of the Medicinal Active Ingredient of Dendrobium.</title>
        <authorList>
            <person name="Xu Q."/>
            <person name="Niu S.-C."/>
            <person name="Li K.-L."/>
            <person name="Zheng P.-J."/>
            <person name="Zhang X.-J."/>
            <person name="Jia Y."/>
            <person name="Liu Y."/>
            <person name="Niu Y.-X."/>
            <person name="Yu L.-H."/>
            <person name="Chen D.-F."/>
            <person name="Zhang G.-Q."/>
        </authorList>
    </citation>
    <scope>NUCLEOTIDE SEQUENCE</scope>
    <source>
        <tissue evidence="2">Leaf</tissue>
    </source>
</reference>
<comment type="caution">
    <text evidence="2">The sequence shown here is derived from an EMBL/GenBank/DDBJ whole genome shotgun (WGS) entry which is preliminary data.</text>
</comment>
<keyword evidence="1" id="KW-0472">Membrane</keyword>
<protein>
    <submittedName>
        <fullName evidence="2">Uncharacterized protein</fullName>
    </submittedName>
</protein>
<evidence type="ECO:0000256" key="1">
    <source>
        <dbReference type="SAM" id="Phobius"/>
    </source>
</evidence>
<evidence type="ECO:0000313" key="3">
    <source>
        <dbReference type="Proteomes" id="UP000829196"/>
    </source>
</evidence>
<proteinExistence type="predicted"/>
<accession>A0A8T3AJ51</accession>
<keyword evidence="1" id="KW-1133">Transmembrane helix</keyword>
<gene>
    <name evidence="2" type="ORF">KFK09_022577</name>
</gene>
<dbReference type="AlphaFoldDB" id="A0A8T3AJ51"/>
<feature type="transmembrane region" description="Helical" evidence="1">
    <location>
        <begin position="6"/>
        <end position="26"/>
    </location>
</feature>
<sequence length="68" mass="7569">MQPSPSFFAAIAVVIAVLSSLSPTLFQIRHMTPSFLFTTPRRRCCLYGSQYLSFLLPFTSLGPNLNSQ</sequence>